<reference evidence="2" key="1">
    <citation type="submission" date="2017-02" db="EMBL/GenBank/DDBJ databases">
        <authorList>
            <person name="Varghese N."/>
            <person name="Submissions S."/>
        </authorList>
    </citation>
    <scope>NUCLEOTIDE SEQUENCE [LARGE SCALE GENOMIC DNA]</scope>
    <source>
        <strain evidence="2">ATCC 27094</strain>
    </source>
</reference>
<protein>
    <submittedName>
        <fullName evidence="1">Uncharacterized protein</fullName>
    </submittedName>
</protein>
<dbReference type="STRING" id="225324.SAMN02745126_04463"/>
<dbReference type="AlphaFoldDB" id="A0A1T4S9X2"/>
<organism evidence="1 2">
    <name type="scientific">Enhydrobacter aerosaccus</name>
    <dbReference type="NCBI Taxonomy" id="225324"/>
    <lineage>
        <taxon>Bacteria</taxon>
        <taxon>Pseudomonadati</taxon>
        <taxon>Pseudomonadota</taxon>
        <taxon>Alphaproteobacteria</taxon>
        <taxon>Hyphomicrobiales</taxon>
        <taxon>Enhydrobacter</taxon>
    </lineage>
</organism>
<dbReference type="EMBL" id="FUWJ01000007">
    <property type="protein sequence ID" value="SKA24896.1"/>
    <property type="molecule type" value="Genomic_DNA"/>
</dbReference>
<proteinExistence type="predicted"/>
<evidence type="ECO:0000313" key="2">
    <source>
        <dbReference type="Proteomes" id="UP000190092"/>
    </source>
</evidence>
<sequence>MVDAAAVIAGFDGITRIADATGIPLEPPKAEQTADLRATLQLDAFQSAKW</sequence>
<accession>A0A1T4S9X2</accession>
<gene>
    <name evidence="1" type="ORF">SAMN02745126_04463</name>
</gene>
<keyword evidence="2" id="KW-1185">Reference proteome</keyword>
<name>A0A1T4S9X2_9HYPH</name>
<dbReference type="Proteomes" id="UP000190092">
    <property type="component" value="Unassembled WGS sequence"/>
</dbReference>
<evidence type="ECO:0000313" key="1">
    <source>
        <dbReference type="EMBL" id="SKA24896.1"/>
    </source>
</evidence>